<dbReference type="PROSITE" id="PS51898">
    <property type="entry name" value="TYR_RECOMBINASE"/>
    <property type="match status" value="1"/>
</dbReference>
<dbReference type="Proteomes" id="UP000034253">
    <property type="component" value="Unassembled WGS sequence"/>
</dbReference>
<dbReference type="InterPro" id="IPR002104">
    <property type="entry name" value="Integrase_catalytic"/>
</dbReference>
<dbReference type="PANTHER" id="PTHR30349">
    <property type="entry name" value="PHAGE INTEGRASE-RELATED"/>
    <property type="match status" value="1"/>
</dbReference>
<organism evidence="5 7">
    <name type="scientific">Methanosarcina mazei</name>
    <name type="common">Methanosarcina frisia</name>
    <dbReference type="NCBI Taxonomy" id="2209"/>
    <lineage>
        <taxon>Archaea</taxon>
        <taxon>Methanobacteriati</taxon>
        <taxon>Methanobacteriota</taxon>
        <taxon>Stenosarchaea group</taxon>
        <taxon>Methanomicrobia</taxon>
        <taxon>Methanosarcinales</taxon>
        <taxon>Methanosarcinaceae</taxon>
        <taxon>Methanosarcina</taxon>
    </lineage>
</organism>
<evidence type="ECO:0000313" key="6">
    <source>
        <dbReference type="EMBL" id="KKH04016.1"/>
    </source>
</evidence>
<dbReference type="GO" id="GO:0006310">
    <property type="term" value="P:DNA recombination"/>
    <property type="evidence" value="ECO:0007669"/>
    <property type="project" value="UniProtKB-KW"/>
</dbReference>
<dbReference type="InterPro" id="IPR011010">
    <property type="entry name" value="DNA_brk_join_enz"/>
</dbReference>
<dbReference type="PATRIC" id="fig|2209.45.peg.2341"/>
<comment type="caution">
    <text evidence="5">The sequence shown here is derived from an EMBL/GenBank/DDBJ whole genome shotgun (WGS) entry which is preliminary data.</text>
</comment>
<dbReference type="SUPFAM" id="SSF56349">
    <property type="entry name" value="DNA breaking-rejoining enzymes"/>
    <property type="match status" value="1"/>
</dbReference>
<evidence type="ECO:0000313" key="5">
    <source>
        <dbReference type="EMBL" id="KKG95819.1"/>
    </source>
</evidence>
<dbReference type="GO" id="GO:0015074">
    <property type="term" value="P:DNA integration"/>
    <property type="evidence" value="ECO:0007669"/>
    <property type="project" value="InterPro"/>
</dbReference>
<evidence type="ECO:0000256" key="1">
    <source>
        <dbReference type="ARBA" id="ARBA00023172"/>
    </source>
</evidence>
<gene>
    <name evidence="6" type="ORF">DU56_15965</name>
    <name evidence="3" type="ORF">DU66_10570</name>
    <name evidence="5" type="ORF">DU68_16310</name>
    <name evidence="4" type="ORF">DU69_06320</name>
</gene>
<evidence type="ECO:0000313" key="4">
    <source>
        <dbReference type="EMBL" id="KKG95450.1"/>
    </source>
</evidence>
<dbReference type="RefSeq" id="WP_080936326.1">
    <property type="nucleotide sequence ID" value="NZ_JJPT01000005.1"/>
</dbReference>
<dbReference type="InterPro" id="IPR050090">
    <property type="entry name" value="Tyrosine_recombinase_XerCD"/>
</dbReference>
<dbReference type="PANTHER" id="PTHR30349:SF81">
    <property type="entry name" value="TYROSINE RECOMBINASE XERC"/>
    <property type="match status" value="1"/>
</dbReference>
<dbReference type="EMBL" id="JJPW01000005">
    <property type="protein sequence ID" value="KKH04016.1"/>
    <property type="molecule type" value="Genomic_DNA"/>
</dbReference>
<keyword evidence="1" id="KW-0233">DNA recombination</keyword>
<dbReference type="AlphaFoldDB" id="A0A0F8JW33"/>
<name>A0A0F8JW33_METMZ</name>
<evidence type="ECO:0000313" key="8">
    <source>
        <dbReference type="Proteomes" id="UP000034253"/>
    </source>
</evidence>
<evidence type="ECO:0000313" key="9">
    <source>
        <dbReference type="Proteomes" id="UP000034468"/>
    </source>
</evidence>
<dbReference type="Proteomes" id="UP000034657">
    <property type="component" value="Unassembled WGS sequence"/>
</dbReference>
<dbReference type="EMBL" id="JJPU01000181">
    <property type="protein sequence ID" value="KKG92432.1"/>
    <property type="molecule type" value="Genomic_DNA"/>
</dbReference>
<evidence type="ECO:0000313" key="7">
    <source>
        <dbReference type="Proteomes" id="UP000033835"/>
    </source>
</evidence>
<feature type="domain" description="Tyr recombinase" evidence="2">
    <location>
        <begin position="4"/>
        <end position="182"/>
    </location>
</feature>
<sequence>MTRYSKQWLRTEELEKMFNYSDLSEKYEIWMYLLYTPALRVSEAINVKVRDLDGRHECIEIWGGKGKDETELQKAHCDVKVIKRIERYCEHCNLRPNDYIMFSQKSRQVDRSQVYRVLNDICSKAGIDKKIGTHTMRRSRAEHLLDNGLPLTYVSKYLRHKNLSTTMKYLDISLADIQRELQKIDDSISLIV</sequence>
<evidence type="ECO:0000313" key="10">
    <source>
        <dbReference type="Proteomes" id="UP000034657"/>
    </source>
</evidence>
<dbReference type="GO" id="GO:0003677">
    <property type="term" value="F:DNA binding"/>
    <property type="evidence" value="ECO:0007669"/>
    <property type="project" value="InterPro"/>
</dbReference>
<dbReference type="Proteomes" id="UP000033835">
    <property type="component" value="Unassembled WGS sequence"/>
</dbReference>
<reference evidence="7 8" key="1">
    <citation type="journal article" date="2015" name="ISME J.">
        <title>Genomic and phenotypic differentiation among Methanosarcina mazei populations from Columbia River sediment.</title>
        <authorList>
            <person name="Youngblut N.D."/>
            <person name="Wirth J.S."/>
            <person name="Henriksen J.R."/>
            <person name="Smith M."/>
            <person name="Simon H."/>
            <person name="Metcalf W.W."/>
            <person name="Whitaker R.J."/>
        </authorList>
    </citation>
    <scope>NUCLEOTIDE SEQUENCE [LARGE SCALE GENOMIC DNA]</scope>
    <source>
        <strain evidence="4 10">3.H.M.1A.1</strain>
        <strain evidence="3 9">3.H.M.1B.1</strain>
        <strain evidence="5 7">3.H.M.1B.2</strain>
        <strain evidence="6 8">3.H.M.1B.5</strain>
    </source>
</reference>
<dbReference type="Proteomes" id="UP000034468">
    <property type="component" value="Unassembled WGS sequence"/>
</dbReference>
<accession>A0A0F8JW33</accession>
<dbReference type="Gene3D" id="1.10.443.10">
    <property type="entry name" value="Intergrase catalytic core"/>
    <property type="match status" value="1"/>
</dbReference>
<evidence type="ECO:0000259" key="2">
    <source>
        <dbReference type="PROSITE" id="PS51898"/>
    </source>
</evidence>
<dbReference type="EMBL" id="JJPT01000005">
    <property type="protein sequence ID" value="KKG95450.1"/>
    <property type="molecule type" value="Genomic_DNA"/>
</dbReference>
<dbReference type="CDD" id="cd00397">
    <property type="entry name" value="DNA_BRE_C"/>
    <property type="match status" value="1"/>
</dbReference>
<proteinExistence type="predicted"/>
<protein>
    <submittedName>
        <fullName evidence="5">Integrase</fullName>
    </submittedName>
</protein>
<evidence type="ECO:0000313" key="3">
    <source>
        <dbReference type="EMBL" id="KKG92432.1"/>
    </source>
</evidence>
<dbReference type="InterPro" id="IPR013762">
    <property type="entry name" value="Integrase-like_cat_sf"/>
</dbReference>
<dbReference type="Pfam" id="PF00589">
    <property type="entry name" value="Phage_integrase"/>
    <property type="match status" value="1"/>
</dbReference>
<dbReference type="EMBL" id="JJPV01000134">
    <property type="protein sequence ID" value="KKG95819.1"/>
    <property type="molecule type" value="Genomic_DNA"/>
</dbReference>